<reference evidence="1" key="1">
    <citation type="submission" date="2021-01" db="EMBL/GenBank/DDBJ databases">
        <title>Microvirga sp.</title>
        <authorList>
            <person name="Kim M.K."/>
        </authorList>
    </citation>
    <scope>NUCLEOTIDE SEQUENCE</scope>
    <source>
        <strain evidence="1">5420S-16</strain>
    </source>
</reference>
<dbReference type="PANTHER" id="PTHR41260:SF1">
    <property type="entry name" value="PROTEIN ECSC"/>
    <property type="match status" value="1"/>
</dbReference>
<comment type="caution">
    <text evidence="1">The sequence shown here is derived from an EMBL/GenBank/DDBJ whole genome shotgun (WGS) entry which is preliminary data.</text>
</comment>
<protein>
    <submittedName>
        <fullName evidence="1">EcsC family protein</fullName>
    </submittedName>
</protein>
<evidence type="ECO:0000313" key="1">
    <source>
        <dbReference type="EMBL" id="MBL0407869.1"/>
    </source>
</evidence>
<evidence type="ECO:0000313" key="2">
    <source>
        <dbReference type="Proteomes" id="UP000605848"/>
    </source>
</evidence>
<dbReference type="RefSeq" id="WP_202065422.1">
    <property type="nucleotide sequence ID" value="NZ_JAEQMY010000121.1"/>
</dbReference>
<accession>A0A936ZIT4</accession>
<dbReference type="Pfam" id="PF12787">
    <property type="entry name" value="EcsC"/>
    <property type="match status" value="1"/>
</dbReference>
<dbReference type="AlphaFoldDB" id="A0A936ZIT4"/>
<sequence length="283" mass="29856">MTILKLDIADDDRLALEQAVAVLEQPNWITRLAGLAGKPVEMIGNLTPKAVTGLVARASQKALMVALRLAMTTMTAKPLWRSELLHKVAAASSGALGGAFGLATLPVELPVSTALILRSIAEIARQEGEDLSDPEAALSCIQVFALGSGKEDANPAESSYFAVRAALAQSVAEAARFITEHGFVGQGAPVLIRLASEIATRFGIAVSQKVAVQAVPVIGALGGAAVNTAFMDHYQDLARAHFTVRRLERTYGREVVREAFDDIQDRAGIGPASDKEPASLPRP</sequence>
<organism evidence="1 2">
    <name type="scientific">Microvirga aerilata</name>
    <dbReference type="NCBI Taxonomy" id="670292"/>
    <lineage>
        <taxon>Bacteria</taxon>
        <taxon>Pseudomonadati</taxon>
        <taxon>Pseudomonadota</taxon>
        <taxon>Alphaproteobacteria</taxon>
        <taxon>Hyphomicrobiales</taxon>
        <taxon>Methylobacteriaceae</taxon>
        <taxon>Microvirga</taxon>
    </lineage>
</organism>
<dbReference type="PANTHER" id="PTHR41260">
    <property type="entry name" value="PROTEIN ECSC"/>
    <property type="match status" value="1"/>
</dbReference>
<dbReference type="Proteomes" id="UP000605848">
    <property type="component" value="Unassembled WGS sequence"/>
</dbReference>
<keyword evidence="2" id="KW-1185">Reference proteome</keyword>
<dbReference type="EMBL" id="JAEQMY010000121">
    <property type="protein sequence ID" value="MBL0407869.1"/>
    <property type="molecule type" value="Genomic_DNA"/>
</dbReference>
<gene>
    <name evidence="1" type="ORF">JKG68_28615</name>
</gene>
<name>A0A936ZIT4_9HYPH</name>
<dbReference type="InterPro" id="IPR024787">
    <property type="entry name" value="EcsC"/>
</dbReference>
<proteinExistence type="predicted"/>